<dbReference type="RefSeq" id="WP_169103079.1">
    <property type="nucleotide sequence ID" value="NZ_JABBVZ010000166.1"/>
</dbReference>
<dbReference type="PANTHER" id="PTHR23513">
    <property type="entry name" value="INTEGRAL MEMBRANE EFFLUX PROTEIN-RELATED"/>
    <property type="match status" value="1"/>
</dbReference>
<gene>
    <name evidence="8" type="ORF">HIJ39_21440</name>
</gene>
<dbReference type="Pfam" id="PF05977">
    <property type="entry name" value="MFS_3"/>
    <property type="match status" value="1"/>
</dbReference>
<keyword evidence="5 7" id="KW-1133">Transmembrane helix</keyword>
<feature type="transmembrane region" description="Helical" evidence="7">
    <location>
        <begin position="77"/>
        <end position="99"/>
    </location>
</feature>
<dbReference type="Gene3D" id="1.20.1250.20">
    <property type="entry name" value="MFS general substrate transporter like domains"/>
    <property type="match status" value="1"/>
</dbReference>
<comment type="subcellular location">
    <subcellularLocation>
        <location evidence="1">Cell membrane</location>
        <topology evidence="1">Multi-pass membrane protein</topology>
    </subcellularLocation>
</comment>
<reference evidence="8 9" key="1">
    <citation type="submission" date="2020-04" db="EMBL/GenBank/DDBJ databases">
        <authorList>
            <person name="Zhang R."/>
            <person name="Schippers A."/>
        </authorList>
    </citation>
    <scope>NUCLEOTIDE SEQUENCE [LARGE SCALE GENOMIC DNA]</scope>
    <source>
        <strain evidence="8 9">DSM 109850</strain>
    </source>
</reference>
<name>A0A7Y0Q610_9FIRM</name>
<accession>A0A7Y0Q610</accession>
<feature type="transmembrane region" description="Helical" evidence="7">
    <location>
        <begin position="310"/>
        <end position="334"/>
    </location>
</feature>
<dbReference type="EMBL" id="JABBVZ010000166">
    <property type="protein sequence ID" value="NMP24874.1"/>
    <property type="molecule type" value="Genomic_DNA"/>
</dbReference>
<keyword evidence="9" id="KW-1185">Reference proteome</keyword>
<dbReference type="GO" id="GO:0005886">
    <property type="term" value="C:plasma membrane"/>
    <property type="evidence" value="ECO:0007669"/>
    <property type="project" value="UniProtKB-SubCell"/>
</dbReference>
<sequence>MGLDRQVHRDFQLLWVGQGLAALGTQIPALALPLTAILRLHASAGAVGVLNALQWLPFLVLSLFVGMAVDRHRRRPLLIVADGGRALVLGGIVALAVSGRLSLPILWALVFLFGVGTVVFELAFQAYVPGLVGTDGLMRANTRLQATTTGAQLGGPALAGALVQTVTAPVALGLTAVSLLISVVTLSAMRTEGFTPTATVERPWTQFLQGAQLIWTNPYLRSLVPVSACYNLFNEWMLTVYLLYAVRHLHLSPILLGVTLAGGTGGAFLGALLADKAVRRFGLGATFLGVVMLESLAAPLVPLAPSGTGWTVPLLVMTFGAMDFGVTLSSVVAISVRQTVTPAPLLGRMTAGYRMISYGTIPLGAAAGGWVSQALGLHTGLLIGALALMTTIVWALWSPVVRLQSIADLVPTTVNEPDGQDILPD</sequence>
<evidence type="ECO:0000256" key="4">
    <source>
        <dbReference type="ARBA" id="ARBA00022692"/>
    </source>
</evidence>
<keyword evidence="6 7" id="KW-0472">Membrane</keyword>
<dbReference type="PANTHER" id="PTHR23513:SF6">
    <property type="entry name" value="MAJOR FACILITATOR SUPERFAMILY ASSOCIATED DOMAIN-CONTAINING PROTEIN"/>
    <property type="match status" value="1"/>
</dbReference>
<keyword evidence="2" id="KW-0813">Transport</keyword>
<keyword evidence="4 7" id="KW-0812">Transmembrane</keyword>
<dbReference type="Proteomes" id="UP000533476">
    <property type="component" value="Unassembled WGS sequence"/>
</dbReference>
<feature type="transmembrane region" description="Helical" evidence="7">
    <location>
        <begin position="12"/>
        <end position="38"/>
    </location>
</feature>
<proteinExistence type="predicted"/>
<evidence type="ECO:0000256" key="7">
    <source>
        <dbReference type="SAM" id="Phobius"/>
    </source>
</evidence>
<keyword evidence="3" id="KW-1003">Cell membrane</keyword>
<feature type="transmembrane region" description="Helical" evidence="7">
    <location>
        <begin position="281"/>
        <end position="304"/>
    </location>
</feature>
<feature type="transmembrane region" description="Helical" evidence="7">
    <location>
        <begin position="250"/>
        <end position="274"/>
    </location>
</feature>
<feature type="transmembrane region" description="Helical" evidence="7">
    <location>
        <begin position="355"/>
        <end position="371"/>
    </location>
</feature>
<feature type="transmembrane region" description="Helical" evidence="7">
    <location>
        <begin position="377"/>
        <end position="397"/>
    </location>
</feature>
<evidence type="ECO:0000256" key="1">
    <source>
        <dbReference type="ARBA" id="ARBA00004651"/>
    </source>
</evidence>
<comment type="caution">
    <text evidence="8">The sequence shown here is derived from an EMBL/GenBank/DDBJ whole genome shotgun (WGS) entry which is preliminary data.</text>
</comment>
<dbReference type="CDD" id="cd06173">
    <property type="entry name" value="MFS_MefA_like"/>
    <property type="match status" value="1"/>
</dbReference>
<dbReference type="InterPro" id="IPR010290">
    <property type="entry name" value="TM_effector"/>
</dbReference>
<dbReference type="InterPro" id="IPR036259">
    <property type="entry name" value="MFS_trans_sf"/>
</dbReference>
<dbReference type="AlphaFoldDB" id="A0A7Y0Q610"/>
<organism evidence="8 9">
    <name type="scientific">Sulfobacillus harzensis</name>
    <dbReference type="NCBI Taxonomy" id="2729629"/>
    <lineage>
        <taxon>Bacteria</taxon>
        <taxon>Bacillati</taxon>
        <taxon>Bacillota</taxon>
        <taxon>Clostridia</taxon>
        <taxon>Eubacteriales</taxon>
        <taxon>Clostridiales Family XVII. Incertae Sedis</taxon>
        <taxon>Sulfobacillus</taxon>
    </lineage>
</organism>
<evidence type="ECO:0000256" key="5">
    <source>
        <dbReference type="ARBA" id="ARBA00022989"/>
    </source>
</evidence>
<feature type="transmembrane region" description="Helical" evidence="7">
    <location>
        <begin position="44"/>
        <end position="65"/>
    </location>
</feature>
<dbReference type="SUPFAM" id="SSF103473">
    <property type="entry name" value="MFS general substrate transporter"/>
    <property type="match status" value="1"/>
</dbReference>
<evidence type="ECO:0000313" key="9">
    <source>
        <dbReference type="Proteomes" id="UP000533476"/>
    </source>
</evidence>
<evidence type="ECO:0000313" key="8">
    <source>
        <dbReference type="EMBL" id="NMP24874.1"/>
    </source>
</evidence>
<evidence type="ECO:0000256" key="6">
    <source>
        <dbReference type="ARBA" id="ARBA00023136"/>
    </source>
</evidence>
<feature type="transmembrane region" description="Helical" evidence="7">
    <location>
        <begin position="105"/>
        <end position="128"/>
    </location>
</feature>
<protein>
    <submittedName>
        <fullName evidence="8">MFS transporter</fullName>
    </submittedName>
</protein>
<evidence type="ECO:0000256" key="3">
    <source>
        <dbReference type="ARBA" id="ARBA00022475"/>
    </source>
</evidence>
<evidence type="ECO:0000256" key="2">
    <source>
        <dbReference type="ARBA" id="ARBA00022448"/>
    </source>
</evidence>
<feature type="transmembrane region" description="Helical" evidence="7">
    <location>
        <begin position="223"/>
        <end position="244"/>
    </location>
</feature>